<protein>
    <submittedName>
        <fullName evidence="5">Polysaccharide biosynthesis protein</fullName>
    </submittedName>
</protein>
<dbReference type="PROSITE" id="PS51257">
    <property type="entry name" value="PROKAR_LIPOPROTEIN"/>
    <property type="match status" value="1"/>
</dbReference>
<dbReference type="InterPro" id="IPR019554">
    <property type="entry name" value="Soluble_ligand-bd"/>
</dbReference>
<dbReference type="Gene3D" id="3.30.1950.10">
    <property type="entry name" value="wza like domain"/>
    <property type="match status" value="1"/>
</dbReference>
<evidence type="ECO:0000256" key="1">
    <source>
        <dbReference type="ARBA" id="ARBA00022729"/>
    </source>
</evidence>
<keyword evidence="1 2" id="KW-0732">Signal</keyword>
<comment type="caution">
    <text evidence="5">The sequence shown here is derived from an EMBL/GenBank/DDBJ whole genome shotgun (WGS) entry which is preliminary data.</text>
</comment>
<dbReference type="InterPro" id="IPR003715">
    <property type="entry name" value="Poly_export_N"/>
</dbReference>
<evidence type="ECO:0000313" key="6">
    <source>
        <dbReference type="Proteomes" id="UP000030988"/>
    </source>
</evidence>
<proteinExistence type="predicted"/>
<dbReference type="EMBL" id="JTDN01000002">
    <property type="protein sequence ID" value="KHL24827.1"/>
    <property type="molecule type" value="Genomic_DNA"/>
</dbReference>
<feature type="domain" description="Soluble ligand binding" evidence="4">
    <location>
        <begin position="115"/>
        <end position="162"/>
    </location>
</feature>
<feature type="signal peptide" evidence="2">
    <location>
        <begin position="1"/>
        <end position="16"/>
    </location>
</feature>
<reference evidence="5 6" key="1">
    <citation type="submission" date="2014-11" db="EMBL/GenBank/DDBJ databases">
        <title>Draft genome sequence of Kirrobacter mercurialis.</title>
        <authorList>
            <person name="Coil D.A."/>
            <person name="Eisen J.A."/>
        </authorList>
    </citation>
    <scope>NUCLEOTIDE SEQUENCE [LARGE SCALE GENOMIC DNA]</scope>
    <source>
        <strain evidence="5 6">Coronado</strain>
    </source>
</reference>
<evidence type="ECO:0000256" key="2">
    <source>
        <dbReference type="SAM" id="SignalP"/>
    </source>
</evidence>
<organism evidence="5 6">
    <name type="scientific">Croceibacterium mercuriale</name>
    <dbReference type="NCBI Taxonomy" id="1572751"/>
    <lineage>
        <taxon>Bacteria</taxon>
        <taxon>Pseudomonadati</taxon>
        <taxon>Pseudomonadota</taxon>
        <taxon>Alphaproteobacteria</taxon>
        <taxon>Sphingomonadales</taxon>
        <taxon>Erythrobacteraceae</taxon>
        <taxon>Croceibacterium</taxon>
    </lineage>
</organism>
<dbReference type="AlphaFoldDB" id="A0A0B2BXU8"/>
<evidence type="ECO:0000259" key="3">
    <source>
        <dbReference type="Pfam" id="PF02563"/>
    </source>
</evidence>
<keyword evidence="6" id="KW-1185">Reference proteome</keyword>
<dbReference type="PANTHER" id="PTHR33619:SF3">
    <property type="entry name" value="POLYSACCHARIDE EXPORT PROTEIN GFCE-RELATED"/>
    <property type="match status" value="1"/>
</dbReference>
<sequence length="187" mass="20257">MRFLICLLALMLSACATVGGETIASGARYSDQVVDDGYLLGVGDRVRVTVYREENLSGEFPVGPAGTISVPLIGAVPVTEQTADSVAEAIRTRLADGYLKDPRVNVELITLRPYFILGEVDQPGRYEFASGLTALNAIATAGGFTPRSEKRVLYIREAGSDGERAYRLTADLRIWPGDTLRVGERLF</sequence>
<evidence type="ECO:0000313" key="5">
    <source>
        <dbReference type="EMBL" id="KHL24827.1"/>
    </source>
</evidence>
<dbReference type="Pfam" id="PF10531">
    <property type="entry name" value="SLBB"/>
    <property type="match status" value="1"/>
</dbReference>
<dbReference type="STRING" id="1572751.PK98_13135"/>
<gene>
    <name evidence="5" type="ORF">PK98_13135</name>
</gene>
<evidence type="ECO:0000259" key="4">
    <source>
        <dbReference type="Pfam" id="PF10531"/>
    </source>
</evidence>
<dbReference type="InterPro" id="IPR049712">
    <property type="entry name" value="Poly_export"/>
</dbReference>
<feature type="domain" description="Polysaccharide export protein N-terminal" evidence="3">
    <location>
        <begin position="34"/>
        <end position="108"/>
    </location>
</feature>
<dbReference type="Proteomes" id="UP000030988">
    <property type="component" value="Unassembled WGS sequence"/>
</dbReference>
<dbReference type="Pfam" id="PF02563">
    <property type="entry name" value="Poly_export"/>
    <property type="match status" value="1"/>
</dbReference>
<feature type="chain" id="PRO_5002088272" evidence="2">
    <location>
        <begin position="17"/>
        <end position="187"/>
    </location>
</feature>
<accession>A0A0B2BXU8</accession>
<dbReference type="GO" id="GO:0015159">
    <property type="term" value="F:polysaccharide transmembrane transporter activity"/>
    <property type="evidence" value="ECO:0007669"/>
    <property type="project" value="InterPro"/>
</dbReference>
<dbReference type="RefSeq" id="WP_039097289.1">
    <property type="nucleotide sequence ID" value="NZ_JTDN01000002.1"/>
</dbReference>
<dbReference type="PANTHER" id="PTHR33619">
    <property type="entry name" value="POLYSACCHARIDE EXPORT PROTEIN GFCE-RELATED"/>
    <property type="match status" value="1"/>
</dbReference>
<name>A0A0B2BXU8_9SPHN</name>